<keyword evidence="3" id="KW-1185">Reference proteome</keyword>
<gene>
    <name evidence="2" type="ORF">BINO364_LOCUS2779</name>
</gene>
<evidence type="ECO:0000256" key="1">
    <source>
        <dbReference type="SAM" id="MobiDB-lite"/>
    </source>
</evidence>
<proteinExistence type="predicted"/>
<dbReference type="Proteomes" id="UP000838878">
    <property type="component" value="Chromosome 10"/>
</dbReference>
<evidence type="ECO:0000313" key="2">
    <source>
        <dbReference type="EMBL" id="CAH0715916.1"/>
    </source>
</evidence>
<evidence type="ECO:0000313" key="3">
    <source>
        <dbReference type="Proteomes" id="UP000838878"/>
    </source>
</evidence>
<dbReference type="EMBL" id="OV170230">
    <property type="protein sequence ID" value="CAH0715916.1"/>
    <property type="molecule type" value="Genomic_DNA"/>
</dbReference>
<organism evidence="2 3">
    <name type="scientific">Brenthis ino</name>
    <name type="common">lesser marbled fritillary</name>
    <dbReference type="NCBI Taxonomy" id="405034"/>
    <lineage>
        <taxon>Eukaryota</taxon>
        <taxon>Metazoa</taxon>
        <taxon>Ecdysozoa</taxon>
        <taxon>Arthropoda</taxon>
        <taxon>Hexapoda</taxon>
        <taxon>Insecta</taxon>
        <taxon>Pterygota</taxon>
        <taxon>Neoptera</taxon>
        <taxon>Endopterygota</taxon>
        <taxon>Lepidoptera</taxon>
        <taxon>Glossata</taxon>
        <taxon>Ditrysia</taxon>
        <taxon>Papilionoidea</taxon>
        <taxon>Nymphalidae</taxon>
        <taxon>Heliconiinae</taxon>
        <taxon>Argynnini</taxon>
        <taxon>Brenthis</taxon>
    </lineage>
</organism>
<dbReference type="AlphaFoldDB" id="A0A8J9Y5W2"/>
<protein>
    <submittedName>
        <fullName evidence="2">Uncharacterized protein</fullName>
    </submittedName>
</protein>
<reference evidence="2" key="1">
    <citation type="submission" date="2021-12" db="EMBL/GenBank/DDBJ databases">
        <authorList>
            <person name="Martin H S."/>
        </authorList>
    </citation>
    <scope>NUCLEOTIDE SEQUENCE</scope>
</reference>
<feature type="region of interest" description="Disordered" evidence="1">
    <location>
        <begin position="1"/>
        <end position="28"/>
    </location>
</feature>
<name>A0A8J9Y5W2_9NEOP</name>
<sequence length="100" mass="10781">MKGSIGLGRSVATGGRSRLPRARRRPPGALDGLGAKLFGVSMELVAETSETVREDVRSRLGADRDLVLISRNATQCMINDRAQRLLGIACCHPDTVLYVC</sequence>
<accession>A0A8J9Y5W2</accession>
<feature type="non-terminal residue" evidence="2">
    <location>
        <position position="100"/>
    </location>
</feature>